<proteinExistence type="predicted"/>
<comment type="caution">
    <text evidence="2">The sequence shown here is derived from an EMBL/GenBank/DDBJ whole genome shotgun (WGS) entry which is preliminary data.</text>
</comment>
<keyword evidence="3" id="KW-1185">Reference proteome</keyword>
<sequence>MRRLRDMTRGALSLSLYPLPRHRHKGPGDRHRLGVKGRHNFPHIERSFERRARAEAPRGRPARVPSPAPTKALSN</sequence>
<evidence type="ECO:0000313" key="2">
    <source>
        <dbReference type="EMBL" id="GBP74195.1"/>
    </source>
</evidence>
<accession>A0A4C1YIN9</accession>
<protein>
    <submittedName>
        <fullName evidence="2">Uncharacterized protein</fullName>
    </submittedName>
</protein>
<reference evidence="2 3" key="1">
    <citation type="journal article" date="2019" name="Commun. Biol.">
        <title>The bagworm genome reveals a unique fibroin gene that provides high tensile strength.</title>
        <authorList>
            <person name="Kono N."/>
            <person name="Nakamura H."/>
            <person name="Ohtoshi R."/>
            <person name="Tomita M."/>
            <person name="Numata K."/>
            <person name="Arakawa K."/>
        </authorList>
    </citation>
    <scope>NUCLEOTIDE SEQUENCE [LARGE SCALE GENOMIC DNA]</scope>
</reference>
<gene>
    <name evidence="2" type="ORF">EVAR_48245_1</name>
</gene>
<feature type="compositionally biased region" description="Basic and acidic residues" evidence="1">
    <location>
        <begin position="42"/>
        <end position="58"/>
    </location>
</feature>
<name>A0A4C1YIN9_EUMVA</name>
<dbReference type="AlphaFoldDB" id="A0A4C1YIN9"/>
<evidence type="ECO:0000256" key="1">
    <source>
        <dbReference type="SAM" id="MobiDB-lite"/>
    </source>
</evidence>
<dbReference type="Proteomes" id="UP000299102">
    <property type="component" value="Unassembled WGS sequence"/>
</dbReference>
<organism evidence="2 3">
    <name type="scientific">Eumeta variegata</name>
    <name type="common">Bagworm moth</name>
    <name type="synonym">Eumeta japonica</name>
    <dbReference type="NCBI Taxonomy" id="151549"/>
    <lineage>
        <taxon>Eukaryota</taxon>
        <taxon>Metazoa</taxon>
        <taxon>Ecdysozoa</taxon>
        <taxon>Arthropoda</taxon>
        <taxon>Hexapoda</taxon>
        <taxon>Insecta</taxon>
        <taxon>Pterygota</taxon>
        <taxon>Neoptera</taxon>
        <taxon>Endopterygota</taxon>
        <taxon>Lepidoptera</taxon>
        <taxon>Glossata</taxon>
        <taxon>Ditrysia</taxon>
        <taxon>Tineoidea</taxon>
        <taxon>Psychidae</taxon>
        <taxon>Oiketicinae</taxon>
        <taxon>Eumeta</taxon>
    </lineage>
</organism>
<feature type="region of interest" description="Disordered" evidence="1">
    <location>
        <begin position="18"/>
        <end position="75"/>
    </location>
</feature>
<evidence type="ECO:0000313" key="3">
    <source>
        <dbReference type="Proteomes" id="UP000299102"/>
    </source>
</evidence>
<dbReference type="EMBL" id="BGZK01001198">
    <property type="protein sequence ID" value="GBP74195.1"/>
    <property type="molecule type" value="Genomic_DNA"/>
</dbReference>